<name>A0A398DS00_9BACT</name>
<gene>
    <name evidence="2" type="ORF">SMC2_01310</name>
    <name evidence="1" type="ORF">SMC3_00935</name>
</gene>
<protein>
    <submittedName>
        <fullName evidence="1">Uncharacterized protein</fullName>
    </submittedName>
</protein>
<dbReference type="EMBL" id="QXIX01000011">
    <property type="protein sequence ID" value="RIE15319.1"/>
    <property type="molecule type" value="Genomic_DNA"/>
</dbReference>
<organism evidence="1 4">
    <name type="scientific">Candidatus Cryosericum hinesii</name>
    <dbReference type="NCBI Taxonomy" id="2290915"/>
    <lineage>
        <taxon>Bacteria</taxon>
        <taxon>Pseudomonadati</taxon>
        <taxon>Caldisericota/Cryosericota group</taxon>
        <taxon>Candidatus Cryosericota</taxon>
        <taxon>Candidatus Cryosericia</taxon>
        <taxon>Candidatus Cryosericales</taxon>
        <taxon>Candidatus Cryosericaceae</taxon>
        <taxon>Candidatus Cryosericum</taxon>
    </lineage>
</organism>
<proteinExistence type="predicted"/>
<dbReference type="Proteomes" id="UP000266042">
    <property type="component" value="Unassembled WGS sequence"/>
</dbReference>
<evidence type="ECO:0000313" key="3">
    <source>
        <dbReference type="Proteomes" id="UP000265724"/>
    </source>
</evidence>
<dbReference type="AlphaFoldDB" id="A0A398DS00"/>
<evidence type="ECO:0000313" key="4">
    <source>
        <dbReference type="Proteomes" id="UP000266042"/>
    </source>
</evidence>
<evidence type="ECO:0000313" key="1">
    <source>
        <dbReference type="EMBL" id="RIE14878.1"/>
    </source>
</evidence>
<sequence length="77" mass="8387">MSGGYIPVVIASSRTNKLEGCLDRPDTINFRTSDLSFFQISSANLDKSGERFGLSGMRGNFPVTSINCCPGLHITTW</sequence>
<keyword evidence="3" id="KW-1185">Reference proteome</keyword>
<reference evidence="3 4" key="1">
    <citation type="submission" date="2018-09" db="EMBL/GenBank/DDBJ databases">
        <title>Discovery and Ecogenomic Context for Candidatus Cryosericales, a Global Caldiserica Order Active in Thawing Permafrost.</title>
        <authorList>
            <person name="Martinez M.A."/>
            <person name="Woodcroft B.J."/>
            <person name="Ignacio Espinoza J.C."/>
            <person name="Zayed A."/>
            <person name="Singleton C.M."/>
            <person name="Boyd J."/>
            <person name="Li Y.-F."/>
            <person name="Purvine S."/>
            <person name="Maughan H."/>
            <person name="Hodgkins S.B."/>
            <person name="Anderson D."/>
            <person name="Sederholm M."/>
            <person name="Temperton B."/>
            <person name="Saleska S.R."/>
            <person name="Tyson G.W."/>
            <person name="Rich V.I."/>
        </authorList>
    </citation>
    <scope>NUCLEOTIDE SEQUENCE [LARGE SCALE GENOMIC DNA]</scope>
    <source>
        <strain evidence="2 3">SMC2</strain>
        <strain evidence="1 4">SMC3</strain>
    </source>
</reference>
<dbReference type="Proteomes" id="UP000265724">
    <property type="component" value="Unassembled WGS sequence"/>
</dbReference>
<accession>A0A398DS00</accession>
<dbReference type="EMBL" id="QXIW01000005">
    <property type="protein sequence ID" value="RIE14878.1"/>
    <property type="molecule type" value="Genomic_DNA"/>
</dbReference>
<comment type="caution">
    <text evidence="1">The sequence shown here is derived from an EMBL/GenBank/DDBJ whole genome shotgun (WGS) entry which is preliminary data.</text>
</comment>
<evidence type="ECO:0000313" key="2">
    <source>
        <dbReference type="EMBL" id="RIE15319.1"/>
    </source>
</evidence>